<reference evidence="2 3" key="1">
    <citation type="submission" date="2022-05" db="EMBL/GenBank/DDBJ databases">
        <authorList>
            <consortium name="Genoscope - CEA"/>
            <person name="William W."/>
        </authorList>
    </citation>
    <scope>NUCLEOTIDE SEQUENCE [LARGE SCALE GENOMIC DNA]</scope>
</reference>
<keyword evidence="1" id="KW-1133">Transmembrane helix</keyword>
<organism evidence="2 3">
    <name type="scientific">Pocillopora meandrina</name>
    <dbReference type="NCBI Taxonomy" id="46732"/>
    <lineage>
        <taxon>Eukaryota</taxon>
        <taxon>Metazoa</taxon>
        <taxon>Cnidaria</taxon>
        <taxon>Anthozoa</taxon>
        <taxon>Hexacorallia</taxon>
        <taxon>Scleractinia</taxon>
        <taxon>Astrocoeniina</taxon>
        <taxon>Pocilloporidae</taxon>
        <taxon>Pocillopora</taxon>
    </lineage>
</organism>
<evidence type="ECO:0000313" key="3">
    <source>
        <dbReference type="Proteomes" id="UP001159428"/>
    </source>
</evidence>
<comment type="caution">
    <text evidence="2">The sequence shown here is derived from an EMBL/GenBank/DDBJ whole genome shotgun (WGS) entry which is preliminary data.</text>
</comment>
<name>A0AAU9XCG3_9CNID</name>
<protein>
    <submittedName>
        <fullName evidence="2">Uncharacterized protein</fullName>
    </submittedName>
</protein>
<keyword evidence="3" id="KW-1185">Reference proteome</keyword>
<dbReference type="AlphaFoldDB" id="A0AAU9XCG3"/>
<keyword evidence="1" id="KW-0812">Transmembrane</keyword>
<accession>A0AAU9XCG3</accession>
<evidence type="ECO:0000313" key="2">
    <source>
        <dbReference type="EMBL" id="CAH3143588.1"/>
    </source>
</evidence>
<feature type="transmembrane region" description="Helical" evidence="1">
    <location>
        <begin position="33"/>
        <end position="56"/>
    </location>
</feature>
<evidence type="ECO:0000256" key="1">
    <source>
        <dbReference type="SAM" id="Phobius"/>
    </source>
</evidence>
<proteinExistence type="predicted"/>
<sequence length="76" mass="8508">MCHCFPSLYPVLQPDYVAKEVVAATLRDEEILLIARALAVNFFLTGILQFTALLVLSDFLQVGVSEHTPRDEKKSD</sequence>
<keyword evidence="1" id="KW-0472">Membrane</keyword>
<gene>
    <name evidence="2" type="ORF">PMEA_00020624</name>
</gene>
<dbReference type="EMBL" id="CALNXJ010000038">
    <property type="protein sequence ID" value="CAH3143588.1"/>
    <property type="molecule type" value="Genomic_DNA"/>
</dbReference>
<dbReference type="Proteomes" id="UP001159428">
    <property type="component" value="Unassembled WGS sequence"/>
</dbReference>